<proteinExistence type="predicted"/>
<dbReference type="OrthoDB" id="3658262at2"/>
<dbReference type="InterPro" id="IPR044929">
    <property type="entry name" value="DNA/RNA_non-sp_Endonuclease_sf"/>
</dbReference>
<evidence type="ECO:0000259" key="1">
    <source>
        <dbReference type="Pfam" id="PF13930"/>
    </source>
</evidence>
<dbReference type="EMBL" id="CP029188">
    <property type="protein sequence ID" value="AWI30678.1"/>
    <property type="molecule type" value="Genomic_DNA"/>
</dbReference>
<dbReference type="KEGG" id="stir:DDW44_19240"/>
<evidence type="ECO:0000313" key="3">
    <source>
        <dbReference type="Proteomes" id="UP000244900"/>
    </source>
</evidence>
<accession>A0A2S1SWB7</accession>
<protein>
    <recommendedName>
        <fullName evidence="1">Type VII secretion system protein EssD-like domain-containing protein</fullName>
    </recommendedName>
</protein>
<dbReference type="RefSeq" id="WP_108907178.1">
    <property type="nucleotide sequence ID" value="NZ_CP029188.1"/>
</dbReference>
<reference evidence="2 3" key="1">
    <citation type="submission" date="2018-05" db="EMBL/GenBank/DDBJ databases">
        <title>Complete genome sequence of sponge-derived Streptomyces sp. HNM0039.</title>
        <authorList>
            <person name="Huang X."/>
            <person name="Zhou S."/>
        </authorList>
    </citation>
    <scope>NUCLEOTIDE SEQUENCE [LARGE SCALE GENOMIC DNA]</scope>
    <source>
        <strain evidence="2 3">HNM0039</strain>
    </source>
</reference>
<organism evidence="2 3">
    <name type="scientific">Streptomyces tirandamycinicus</name>
    <dbReference type="NCBI Taxonomy" id="2174846"/>
    <lineage>
        <taxon>Bacteria</taxon>
        <taxon>Bacillati</taxon>
        <taxon>Actinomycetota</taxon>
        <taxon>Actinomycetes</taxon>
        <taxon>Kitasatosporales</taxon>
        <taxon>Streptomycetaceae</taxon>
        <taxon>Streptomyces</taxon>
    </lineage>
</organism>
<keyword evidence="3" id="KW-1185">Reference proteome</keyword>
<evidence type="ECO:0000313" key="2">
    <source>
        <dbReference type="EMBL" id="AWI30678.1"/>
    </source>
</evidence>
<dbReference type="InterPro" id="IPR044927">
    <property type="entry name" value="Endonuclea_NS_2"/>
</dbReference>
<dbReference type="Pfam" id="PF13930">
    <property type="entry name" value="Endonuclea_NS_2"/>
    <property type="match status" value="1"/>
</dbReference>
<name>A0A2S1SWB7_9ACTN</name>
<dbReference type="AlphaFoldDB" id="A0A2S1SWB7"/>
<feature type="domain" description="Type VII secretion system protein EssD-like" evidence="1">
    <location>
        <begin position="420"/>
        <end position="525"/>
    </location>
</feature>
<sequence length="554" mass="58156">MSTSPATATPQRSRAAVAVAGTGGCDITNPGNYSYKRFEYCVTGVNVLYILRDSNGKEIGRGTLQVSTSATLPKQGKAWNEQVTVKMTSGSGDVTALNAKFRASCTTGCSTTKTAPWYGGDLTPGQSLTGTVSYFSAPAAGAVAEFTTAYKLYVTSPGATAVDPNASWDNPRKIRCDDAVGGASSAGCVVPSVMAVVPMSAQSSDPGGAVAAYGWAQNNLNGTWGKKGSPLTRSTSGVAGRTAATCGGFTAEPELVDPDTCADFPFGEAKEGGAPGDRCVTVIPNLGNGEWDTYVLNDAHLLDRTAPCVQAHVTPAEKQFADTQLADGFKDQRVIDADQFELTFSLPDTGPQASCLNDDSPINSHPNGDGWFHNATEAVPLVNKSDPAGGSGFRPARAQACVGLNVKEGTDTSNPVTGMKDAVEYAEANNLTYDQSRCHLIPKVLGGKGTSKRTRFNLVPCWQVGMNTGSPSMRTYEKMGEDLVKGNDPNRVLGTNDAIFYQVTPVYQDAKSTIPVGVTMNANIQRANGTTEELFPNVFVTNTFSNTGLYNLGN</sequence>
<dbReference type="Proteomes" id="UP000244900">
    <property type="component" value="Chromosome"/>
</dbReference>
<gene>
    <name evidence="2" type="ORF">DDW44_19240</name>
</gene>
<dbReference type="Gene3D" id="3.40.570.10">
    <property type="entry name" value="Extracellular Endonuclease, subunit A"/>
    <property type="match status" value="1"/>
</dbReference>